<name>A0ABY2RBC8_9FLAO</name>
<evidence type="ECO:0000313" key="2">
    <source>
        <dbReference type="Proteomes" id="UP000306038"/>
    </source>
</evidence>
<dbReference type="EMBL" id="SDLV01000004">
    <property type="protein sequence ID" value="THV62770.1"/>
    <property type="molecule type" value="Genomic_DNA"/>
</dbReference>
<proteinExistence type="predicted"/>
<keyword evidence="2" id="KW-1185">Reference proteome</keyword>
<protein>
    <submittedName>
        <fullName evidence="1">Uncharacterized protein</fullName>
    </submittedName>
</protein>
<sequence>MSSKLSINKYVFLHCIFSVFLKFAENYVMKKIILPITLLFLFGKAHAQVGINTVNPQGVFNVDGAKDNPSAGVPSAVQQANDFVVTSSGSVGIGTIAPDSSAKIDISASNKGALLPRVALNSNTDQTTILSPAVGLIVYNTGAGGLTAVGYLYWNGSEWRQISNSSTAIGTLGSISCSDVSLTPSTYTSGTAYTGILSIPYTGANGGNYPAQNIGPVNGLTATLSAGSFNVGAGTLNYTVSGTPTVSSPITTTFPINIGGKSCNATVGQGTTLTIGGISANTYYANSTTMNNSGAYFSANVKYGATMPIIDGLQFDVISVGSTYYKPILKNISGNTIVVHINTAAHSVNEGRQLIGLSIANGVEQGIDANDIVFWTGPSSGTSTAPVSGTNFNAEVTELFLSVRVATGNGTTIPDTYRFYRFLYQIVQFNGEKVLFTTLQRVL</sequence>
<reference evidence="1 2" key="1">
    <citation type="submission" date="2019-01" db="EMBL/GenBank/DDBJ databases">
        <authorList>
            <person name="B I."/>
            <person name="Ch S."/>
            <person name="Ch V.R."/>
        </authorList>
    </citation>
    <scope>NUCLEOTIDE SEQUENCE [LARGE SCALE GENOMIC DNA]</scope>
    <source>
        <strain evidence="1 2">JC507</strain>
    </source>
</reference>
<dbReference type="Proteomes" id="UP000306038">
    <property type="component" value="Unassembled WGS sequence"/>
</dbReference>
<organism evidence="1 2">
    <name type="scientific">Chryseobacterium candidae</name>
    <dbReference type="NCBI Taxonomy" id="1978493"/>
    <lineage>
        <taxon>Bacteria</taxon>
        <taxon>Pseudomonadati</taxon>
        <taxon>Bacteroidota</taxon>
        <taxon>Flavobacteriia</taxon>
        <taxon>Flavobacteriales</taxon>
        <taxon>Weeksellaceae</taxon>
        <taxon>Chryseobacterium group</taxon>
        <taxon>Chryseobacterium</taxon>
    </lineage>
</organism>
<accession>A0ABY2RBC8</accession>
<dbReference type="RefSeq" id="WP_136521250.1">
    <property type="nucleotide sequence ID" value="NZ_SDLV01000004.1"/>
</dbReference>
<comment type="caution">
    <text evidence="1">The sequence shown here is derived from an EMBL/GenBank/DDBJ whole genome shotgun (WGS) entry which is preliminary data.</text>
</comment>
<evidence type="ECO:0000313" key="1">
    <source>
        <dbReference type="EMBL" id="THV62770.1"/>
    </source>
</evidence>
<gene>
    <name evidence="1" type="ORF">EK417_02630</name>
</gene>